<dbReference type="NCBIfam" id="TIGR04086">
    <property type="entry name" value="TIGR04086_membr"/>
    <property type="match status" value="1"/>
</dbReference>
<evidence type="ECO:0000313" key="3">
    <source>
        <dbReference type="Proteomes" id="UP000198584"/>
    </source>
</evidence>
<dbReference type="Proteomes" id="UP000198584">
    <property type="component" value="Unassembled WGS sequence"/>
</dbReference>
<keyword evidence="1" id="KW-0472">Membrane</keyword>
<gene>
    <name evidence="2" type="ORF">SAMN05421743_11124</name>
</gene>
<keyword evidence="1" id="KW-1133">Transmembrane helix</keyword>
<organism evidence="2 3">
    <name type="scientific">Thalassobacillus cyri</name>
    <dbReference type="NCBI Taxonomy" id="571932"/>
    <lineage>
        <taxon>Bacteria</taxon>
        <taxon>Bacillati</taxon>
        <taxon>Bacillota</taxon>
        <taxon>Bacilli</taxon>
        <taxon>Bacillales</taxon>
        <taxon>Bacillaceae</taxon>
        <taxon>Thalassobacillus</taxon>
    </lineage>
</organism>
<feature type="transmembrane region" description="Helical" evidence="1">
    <location>
        <begin position="12"/>
        <end position="34"/>
    </location>
</feature>
<proteinExistence type="predicted"/>
<dbReference type="EMBL" id="FNQR01000011">
    <property type="protein sequence ID" value="SEA94772.1"/>
    <property type="molecule type" value="Genomic_DNA"/>
</dbReference>
<reference evidence="2 3" key="1">
    <citation type="submission" date="2016-10" db="EMBL/GenBank/DDBJ databases">
        <authorList>
            <person name="de Groot N.N."/>
        </authorList>
    </citation>
    <scope>NUCLEOTIDE SEQUENCE [LARGE SCALE GENOMIC DNA]</scope>
    <source>
        <strain evidence="2 3">CCM7597</strain>
    </source>
</reference>
<keyword evidence="1" id="KW-0812">Transmembrane</keyword>
<dbReference type="OrthoDB" id="2988991at2"/>
<evidence type="ECO:0000313" key="2">
    <source>
        <dbReference type="EMBL" id="SEA94772.1"/>
    </source>
</evidence>
<dbReference type="STRING" id="571932.SAMN05421743_11124"/>
<keyword evidence="3" id="KW-1185">Reference proteome</keyword>
<feature type="transmembrane region" description="Helical" evidence="1">
    <location>
        <begin position="100"/>
        <end position="120"/>
    </location>
</feature>
<sequence>MKKEVWKALGYGLAIILILMLTCSFILALLLRFTTIDTNIINLLTMILAMLILFTGGATAGHRGQEKGWMYGLLTGGAFLLFIILYQYLGLEQGLSLAQLPYLAGMVGSALIGGMLGVNIRSNPAARKK</sequence>
<name>A0A1H4FE65_9BACI</name>
<dbReference type="Pfam" id="PF12670">
    <property type="entry name" value="DUF3792"/>
    <property type="match status" value="1"/>
</dbReference>
<dbReference type="AlphaFoldDB" id="A0A1H4FE65"/>
<protein>
    <submittedName>
        <fullName evidence="2">Putative membrane protein, TIGR04086 family</fullName>
    </submittedName>
</protein>
<feature type="transmembrane region" description="Helical" evidence="1">
    <location>
        <begin position="40"/>
        <end position="61"/>
    </location>
</feature>
<dbReference type="RefSeq" id="WP_093045481.1">
    <property type="nucleotide sequence ID" value="NZ_FNQR01000011.1"/>
</dbReference>
<evidence type="ECO:0000256" key="1">
    <source>
        <dbReference type="SAM" id="Phobius"/>
    </source>
</evidence>
<feature type="transmembrane region" description="Helical" evidence="1">
    <location>
        <begin position="68"/>
        <end position="88"/>
    </location>
</feature>
<dbReference type="InterPro" id="IPR023804">
    <property type="entry name" value="DUF3792_TM"/>
</dbReference>
<accession>A0A1H4FE65</accession>